<dbReference type="EMBL" id="BRXY01000290">
    <property type="protein sequence ID" value="GMH84142.1"/>
    <property type="molecule type" value="Genomic_DNA"/>
</dbReference>
<feature type="compositionally biased region" description="Polar residues" evidence="1">
    <location>
        <begin position="13"/>
        <end position="22"/>
    </location>
</feature>
<dbReference type="AlphaFoldDB" id="A0A9W7BAH7"/>
<feature type="compositionally biased region" description="Basic and acidic residues" evidence="1">
    <location>
        <begin position="1"/>
        <end position="12"/>
    </location>
</feature>
<feature type="transmembrane region" description="Helical" evidence="2">
    <location>
        <begin position="34"/>
        <end position="56"/>
    </location>
</feature>
<sequence>MCQAKIHPDTADTKSTPLPRHQSSFSKIAPYLKLSLLALYMGAGLSIMDLIFDIAMVTKFTATGHPKFATATLASICLSIFFQLYTVTFQNYKRGKRIMLREVLFVVTFVKPGVDVYRVVTKQKQAKNTMLDPLTEMLMFKSTELCFECIPGAIIQTMGFVNGGHSLLAIMSLISSILTAAFISTSITIEKDVDKESRNYAPNFWGLVNLGSRRQAAAVCVLVLLISACQLASKSFAISLCGVESGTILTAYLGIDMGLALAYKTARGDFRYWLPLENQAVSGLFSLLSRLSTKFSLDFTGLMMLRHPFEYGGIYFTLVLLTTPLVSLYFGSRYLTFVEDEEVKTTLDYVFSSDQIYGGLGCLAAVQFLSFSLLMSIVPSKIRKTFFSTQTGQQFTCTNFEMAQNDLAKLDTFSIHPSYYVPIKEGIKAWLNERLPVWIAEEPDWFDDQKKATIPDEYVIDPSLLKRIRGIVVEKIRERRRSTFQIT</sequence>
<evidence type="ECO:0000313" key="3">
    <source>
        <dbReference type="EMBL" id="GMH84142.1"/>
    </source>
</evidence>
<reference evidence="4" key="1">
    <citation type="journal article" date="2023" name="Commun. Biol.">
        <title>Genome analysis of Parmales, the sister group of diatoms, reveals the evolutionary specialization of diatoms from phago-mixotrophs to photoautotrophs.</title>
        <authorList>
            <person name="Ban H."/>
            <person name="Sato S."/>
            <person name="Yoshikawa S."/>
            <person name="Yamada K."/>
            <person name="Nakamura Y."/>
            <person name="Ichinomiya M."/>
            <person name="Sato N."/>
            <person name="Blanc-Mathieu R."/>
            <person name="Endo H."/>
            <person name="Kuwata A."/>
            <person name="Ogata H."/>
        </authorList>
    </citation>
    <scope>NUCLEOTIDE SEQUENCE [LARGE SCALE GENOMIC DNA]</scope>
    <source>
        <strain evidence="4">NIES 3701</strain>
    </source>
</reference>
<feature type="transmembrane region" description="Helical" evidence="2">
    <location>
        <begin position="245"/>
        <end position="263"/>
    </location>
</feature>
<dbReference type="Proteomes" id="UP001165085">
    <property type="component" value="Unassembled WGS sequence"/>
</dbReference>
<feature type="transmembrane region" description="Helical" evidence="2">
    <location>
        <begin position="313"/>
        <end position="336"/>
    </location>
</feature>
<keyword evidence="4" id="KW-1185">Reference proteome</keyword>
<name>A0A9W7BAH7_9STRA</name>
<keyword evidence="2" id="KW-0812">Transmembrane</keyword>
<proteinExistence type="predicted"/>
<organism evidence="3 4">
    <name type="scientific">Triparma strigata</name>
    <dbReference type="NCBI Taxonomy" id="1606541"/>
    <lineage>
        <taxon>Eukaryota</taxon>
        <taxon>Sar</taxon>
        <taxon>Stramenopiles</taxon>
        <taxon>Ochrophyta</taxon>
        <taxon>Bolidophyceae</taxon>
        <taxon>Parmales</taxon>
        <taxon>Triparmaceae</taxon>
        <taxon>Triparma</taxon>
    </lineage>
</organism>
<gene>
    <name evidence="3" type="ORF">TrST_g12287</name>
</gene>
<evidence type="ECO:0000256" key="1">
    <source>
        <dbReference type="SAM" id="MobiDB-lite"/>
    </source>
</evidence>
<keyword evidence="2" id="KW-0472">Membrane</keyword>
<feature type="transmembrane region" description="Helical" evidence="2">
    <location>
        <begin position="68"/>
        <end position="87"/>
    </location>
</feature>
<feature type="region of interest" description="Disordered" evidence="1">
    <location>
        <begin position="1"/>
        <end position="22"/>
    </location>
</feature>
<protein>
    <submittedName>
        <fullName evidence="3">Uncharacterized protein</fullName>
    </submittedName>
</protein>
<feature type="transmembrane region" description="Helical" evidence="2">
    <location>
        <begin position="356"/>
        <end position="378"/>
    </location>
</feature>
<evidence type="ECO:0000256" key="2">
    <source>
        <dbReference type="SAM" id="Phobius"/>
    </source>
</evidence>
<keyword evidence="2" id="KW-1133">Transmembrane helix</keyword>
<evidence type="ECO:0000313" key="4">
    <source>
        <dbReference type="Proteomes" id="UP001165085"/>
    </source>
</evidence>
<feature type="transmembrane region" description="Helical" evidence="2">
    <location>
        <begin position="167"/>
        <end position="189"/>
    </location>
</feature>
<comment type="caution">
    <text evidence="3">The sequence shown here is derived from an EMBL/GenBank/DDBJ whole genome shotgun (WGS) entry which is preliminary data.</text>
</comment>
<dbReference type="OrthoDB" id="10460573at2759"/>
<accession>A0A9W7BAH7</accession>